<evidence type="ECO:0000313" key="3">
    <source>
        <dbReference type="Proteomes" id="UP000009183"/>
    </source>
</evidence>
<dbReference type="InterPro" id="IPR005100">
    <property type="entry name" value="NGN-domain"/>
</dbReference>
<dbReference type="STRING" id="29760.F6HB58"/>
<dbReference type="PANTHER" id="PTHR11125">
    <property type="entry name" value="SUPPRESSOR OF TY 5"/>
    <property type="match status" value="1"/>
</dbReference>
<dbReference type="PaxDb" id="29760-VIT_00s0131g00430.t01"/>
<organism evidence="2 3">
    <name type="scientific">Vitis vinifera</name>
    <name type="common">Grape</name>
    <dbReference type="NCBI Taxonomy" id="29760"/>
    <lineage>
        <taxon>Eukaryota</taxon>
        <taxon>Viridiplantae</taxon>
        <taxon>Streptophyta</taxon>
        <taxon>Embryophyta</taxon>
        <taxon>Tracheophyta</taxon>
        <taxon>Spermatophyta</taxon>
        <taxon>Magnoliopsida</taxon>
        <taxon>eudicotyledons</taxon>
        <taxon>Gunneridae</taxon>
        <taxon>Pentapetalae</taxon>
        <taxon>rosids</taxon>
        <taxon>Vitales</taxon>
        <taxon>Vitaceae</taxon>
        <taxon>Viteae</taxon>
        <taxon>Vitis</taxon>
    </lineage>
</organism>
<dbReference type="eggNOG" id="KOG1999">
    <property type="taxonomic scope" value="Eukaryota"/>
</dbReference>
<dbReference type="GO" id="GO:0032784">
    <property type="term" value="P:regulation of DNA-templated transcription elongation"/>
    <property type="evidence" value="ECO:0007669"/>
    <property type="project" value="InterPro"/>
</dbReference>
<dbReference type="HOGENOM" id="CLU_1672443_0_0_1"/>
<dbReference type="PANTHER" id="PTHR11125:SF8">
    <property type="entry name" value="PROTEIN RNA-DIRECTED DNA METHYLATION 3"/>
    <property type="match status" value="1"/>
</dbReference>
<accession>F6HB58</accession>
<dbReference type="Pfam" id="PF03439">
    <property type="entry name" value="Spt5-NGN"/>
    <property type="match status" value="1"/>
</dbReference>
<dbReference type="InterPro" id="IPR039385">
    <property type="entry name" value="NGN_Euk"/>
</dbReference>
<dbReference type="Gene3D" id="3.30.70.940">
    <property type="entry name" value="NusG, N-terminal domain"/>
    <property type="match status" value="1"/>
</dbReference>
<dbReference type="FunFam" id="3.30.70.940:FF:000016">
    <property type="entry name" value="Uncharacterized protein"/>
    <property type="match status" value="1"/>
</dbReference>
<dbReference type="GO" id="GO:0006354">
    <property type="term" value="P:DNA-templated transcription elongation"/>
    <property type="evidence" value="ECO:0007669"/>
    <property type="project" value="InterPro"/>
</dbReference>
<dbReference type="GO" id="GO:0006357">
    <property type="term" value="P:regulation of transcription by RNA polymerase II"/>
    <property type="evidence" value="ECO:0007669"/>
    <property type="project" value="InterPro"/>
</dbReference>
<dbReference type="AlphaFoldDB" id="F6HB58"/>
<dbReference type="CDD" id="cd09888">
    <property type="entry name" value="NGN_Euk"/>
    <property type="match status" value="1"/>
</dbReference>
<dbReference type="Proteomes" id="UP000009183">
    <property type="component" value="Unassembled WGS sequence, unordered"/>
</dbReference>
<gene>
    <name evidence="2" type="ORF">VIT_00s0131g00430</name>
</gene>
<dbReference type="InterPro" id="IPR039659">
    <property type="entry name" value="SPT5"/>
</dbReference>
<sequence length="158" mass="17995">MLDERYKDGSKFVTYAEDDYETKRSVQRNSFIPSIKDPTIWKVKCMVGRERLSAFYLMQKYVDLQSLGTKLQIISVFSVEHVKGFIYIEADKQCDINESCKGLCTIYTSRVAPVTKNEVTHLLSIRSKCNESSEGTWAPMKNGKYKGDLAQIVVVSDA</sequence>
<proteinExistence type="predicted"/>
<feature type="domain" description="NGN" evidence="1">
    <location>
        <begin position="40"/>
        <end position="123"/>
    </location>
</feature>
<dbReference type="EMBL" id="FN595508">
    <property type="protein sequence ID" value="CCB49452.1"/>
    <property type="molecule type" value="Genomic_DNA"/>
</dbReference>
<name>F6HB58_VITVI</name>
<keyword evidence="3" id="KW-1185">Reference proteome</keyword>
<protein>
    <recommendedName>
        <fullName evidence="1">NGN domain-containing protein</fullName>
    </recommendedName>
</protein>
<reference evidence="3" key="1">
    <citation type="journal article" date="2007" name="Nature">
        <title>The grapevine genome sequence suggests ancestral hexaploidization in major angiosperm phyla.</title>
        <authorList>
            <consortium name="The French-Italian Public Consortium for Grapevine Genome Characterization."/>
            <person name="Jaillon O."/>
            <person name="Aury J.-M."/>
            <person name="Noel B."/>
            <person name="Policriti A."/>
            <person name="Clepet C."/>
            <person name="Casagrande A."/>
            <person name="Choisne N."/>
            <person name="Aubourg S."/>
            <person name="Vitulo N."/>
            <person name="Jubin C."/>
            <person name="Vezzi A."/>
            <person name="Legeai F."/>
            <person name="Hugueney P."/>
            <person name="Dasilva C."/>
            <person name="Horner D."/>
            <person name="Mica E."/>
            <person name="Jublot D."/>
            <person name="Poulain J."/>
            <person name="Bruyere C."/>
            <person name="Billault A."/>
            <person name="Segurens B."/>
            <person name="Gouyvenoux M."/>
            <person name="Ugarte E."/>
            <person name="Cattonaro F."/>
            <person name="Anthouard V."/>
            <person name="Vico V."/>
            <person name="Del Fabbro C."/>
            <person name="Alaux M."/>
            <person name="Di Gaspero G."/>
            <person name="Dumas V."/>
            <person name="Felice N."/>
            <person name="Paillard S."/>
            <person name="Juman I."/>
            <person name="Moroldo M."/>
            <person name="Scalabrin S."/>
            <person name="Canaguier A."/>
            <person name="Le Clainche I."/>
            <person name="Malacrida G."/>
            <person name="Durand E."/>
            <person name="Pesole G."/>
            <person name="Laucou V."/>
            <person name="Chatelet P."/>
            <person name="Merdinoglu D."/>
            <person name="Delledonne M."/>
            <person name="Pezzotti M."/>
            <person name="Lecharny A."/>
            <person name="Scarpelli C."/>
            <person name="Artiguenave F."/>
            <person name="Pe M.E."/>
            <person name="Valle G."/>
            <person name="Morgante M."/>
            <person name="Caboche M."/>
            <person name="Adam-Blondon A.-F."/>
            <person name="Weissenbach J."/>
            <person name="Quetier F."/>
            <person name="Wincker P."/>
        </authorList>
    </citation>
    <scope>NUCLEOTIDE SEQUENCE [LARGE SCALE GENOMIC DNA]</scope>
    <source>
        <strain evidence="3">cv. Pinot noir / PN40024</strain>
    </source>
</reference>
<dbReference type="OrthoDB" id="28901at2759"/>
<dbReference type="InParanoid" id="F6HB58"/>
<dbReference type="InterPro" id="IPR036735">
    <property type="entry name" value="NGN_dom_sf"/>
</dbReference>
<evidence type="ECO:0000313" key="2">
    <source>
        <dbReference type="EMBL" id="CCB49452.1"/>
    </source>
</evidence>
<evidence type="ECO:0000259" key="1">
    <source>
        <dbReference type="Pfam" id="PF03439"/>
    </source>
</evidence>